<dbReference type="InterPro" id="IPR013057">
    <property type="entry name" value="AA_transpt_TM"/>
</dbReference>
<dbReference type="VEuPathDB" id="VectorBase:GBRI015520"/>
<dbReference type="GO" id="GO:0005774">
    <property type="term" value="C:vacuolar membrane"/>
    <property type="evidence" value="ECO:0007669"/>
    <property type="project" value="TreeGrafter"/>
</dbReference>
<evidence type="ECO:0000313" key="7">
    <source>
        <dbReference type="EnsemblMetazoa" id="GBRI015520-PA"/>
    </source>
</evidence>
<feature type="transmembrane region" description="Helical" evidence="5">
    <location>
        <begin position="279"/>
        <end position="299"/>
    </location>
</feature>
<feature type="transmembrane region" description="Helical" evidence="5">
    <location>
        <begin position="358"/>
        <end position="378"/>
    </location>
</feature>
<dbReference type="GO" id="GO:0015179">
    <property type="term" value="F:L-amino acid transmembrane transporter activity"/>
    <property type="evidence" value="ECO:0007669"/>
    <property type="project" value="TreeGrafter"/>
</dbReference>
<feature type="transmembrane region" description="Helical" evidence="5">
    <location>
        <begin position="425"/>
        <end position="447"/>
    </location>
</feature>
<evidence type="ECO:0000256" key="2">
    <source>
        <dbReference type="ARBA" id="ARBA00022692"/>
    </source>
</evidence>
<sequence>MSLKESNTAFTVSAFHATSHFKEKIRLHNEYDPFAYRDQKTGTSTRDAFLHLLKSSLGTGILAMPMAFFNAGIVFGLIGTLAVGVLCTYCVHILVQTSHGICRRVRVPFLGFAETAEKVFEYGPVSLRNWSNFAKQFVDGSLMATYYAAACVDIVFIATTFRDVINCDLDLNWHVRLYIALTLIPCLFIGQIRDLKLLVPFSAIANLFVVVTFAITLYYMFNEPLVFDDKPYIAKATQLPLFFATVIFAMEGIGVVMPVENSMKKPQHFLGCPSVLNMAMLIVVTLYATIGFFGYISFGSEVRGSITLNLPYGAPLADAAKILMALAILFTFGLQFYIPNDILWTKIKHKFNPKNHNLIQILLRTGIILISGGVAAAIPNLEPFISLVGAVFFSLLGIFVPSFVETAFLWPNNLGCYKWKLIKNIILCILAIFALIAGATASIIEIINMNNDVPENIEQCQTYQLKLT</sequence>
<dbReference type="PANTHER" id="PTHR22950">
    <property type="entry name" value="AMINO ACID TRANSPORTER"/>
    <property type="match status" value="1"/>
</dbReference>
<evidence type="ECO:0000256" key="5">
    <source>
        <dbReference type="SAM" id="Phobius"/>
    </source>
</evidence>
<reference evidence="8" key="1">
    <citation type="submission" date="2014-03" db="EMBL/GenBank/DDBJ databases">
        <authorList>
            <person name="Aksoy S."/>
            <person name="Warren W."/>
            <person name="Wilson R.K."/>
        </authorList>
    </citation>
    <scope>NUCLEOTIDE SEQUENCE [LARGE SCALE GENOMIC DNA]</scope>
    <source>
        <strain evidence="8">IAEA</strain>
    </source>
</reference>
<keyword evidence="8" id="KW-1185">Reference proteome</keyword>
<proteinExistence type="predicted"/>
<feature type="transmembrane region" description="Helical" evidence="5">
    <location>
        <begin position="319"/>
        <end position="338"/>
    </location>
</feature>
<accession>A0A1A9WDD4</accession>
<dbReference type="Pfam" id="PF01490">
    <property type="entry name" value="Aa_trans"/>
    <property type="match status" value="1"/>
</dbReference>
<dbReference type="PANTHER" id="PTHR22950:SF494">
    <property type="entry name" value="GH04538P"/>
    <property type="match status" value="1"/>
</dbReference>
<feature type="transmembrane region" description="Helical" evidence="5">
    <location>
        <begin position="384"/>
        <end position="404"/>
    </location>
</feature>
<organism evidence="7 8">
    <name type="scientific">Glossina brevipalpis</name>
    <dbReference type="NCBI Taxonomy" id="37001"/>
    <lineage>
        <taxon>Eukaryota</taxon>
        <taxon>Metazoa</taxon>
        <taxon>Ecdysozoa</taxon>
        <taxon>Arthropoda</taxon>
        <taxon>Hexapoda</taxon>
        <taxon>Insecta</taxon>
        <taxon>Pterygota</taxon>
        <taxon>Neoptera</taxon>
        <taxon>Endopterygota</taxon>
        <taxon>Diptera</taxon>
        <taxon>Brachycera</taxon>
        <taxon>Muscomorpha</taxon>
        <taxon>Hippoboscoidea</taxon>
        <taxon>Glossinidae</taxon>
        <taxon>Glossina</taxon>
    </lineage>
</organism>
<keyword evidence="2 5" id="KW-0812">Transmembrane</keyword>
<dbReference type="Proteomes" id="UP000091820">
    <property type="component" value="Unassembled WGS sequence"/>
</dbReference>
<reference evidence="7" key="2">
    <citation type="submission" date="2020-05" db="UniProtKB">
        <authorList>
            <consortium name="EnsemblMetazoa"/>
        </authorList>
    </citation>
    <scope>IDENTIFICATION</scope>
    <source>
        <strain evidence="7">IAEA</strain>
    </source>
</reference>
<feature type="transmembrane region" description="Helical" evidence="5">
    <location>
        <begin position="73"/>
        <end position="95"/>
    </location>
</feature>
<dbReference type="AlphaFoldDB" id="A0A1A9WDD4"/>
<dbReference type="EnsemblMetazoa" id="GBRI015520-RA">
    <property type="protein sequence ID" value="GBRI015520-PA"/>
    <property type="gene ID" value="GBRI015520"/>
</dbReference>
<dbReference type="STRING" id="37001.A0A1A9WDD4"/>
<keyword evidence="3 5" id="KW-1133">Transmembrane helix</keyword>
<feature type="transmembrane region" description="Helical" evidence="5">
    <location>
        <begin position="144"/>
        <end position="161"/>
    </location>
</feature>
<feature type="transmembrane region" description="Helical" evidence="5">
    <location>
        <begin position="173"/>
        <end position="190"/>
    </location>
</feature>
<feature type="transmembrane region" description="Helical" evidence="5">
    <location>
        <begin position="197"/>
        <end position="221"/>
    </location>
</feature>
<evidence type="ECO:0000259" key="6">
    <source>
        <dbReference type="Pfam" id="PF01490"/>
    </source>
</evidence>
<evidence type="ECO:0000256" key="1">
    <source>
        <dbReference type="ARBA" id="ARBA00004141"/>
    </source>
</evidence>
<protein>
    <recommendedName>
        <fullName evidence="6">Amino acid transporter transmembrane domain-containing protein</fullName>
    </recommendedName>
</protein>
<comment type="subcellular location">
    <subcellularLocation>
        <location evidence="1">Membrane</location>
        <topology evidence="1">Multi-pass membrane protein</topology>
    </subcellularLocation>
</comment>
<name>A0A1A9WDD4_9MUSC</name>
<evidence type="ECO:0000313" key="8">
    <source>
        <dbReference type="Proteomes" id="UP000091820"/>
    </source>
</evidence>
<feature type="transmembrane region" description="Helical" evidence="5">
    <location>
        <begin position="241"/>
        <end position="259"/>
    </location>
</feature>
<feature type="domain" description="Amino acid transporter transmembrane" evidence="6">
    <location>
        <begin position="42"/>
        <end position="443"/>
    </location>
</feature>
<evidence type="ECO:0000256" key="4">
    <source>
        <dbReference type="ARBA" id="ARBA00023136"/>
    </source>
</evidence>
<evidence type="ECO:0000256" key="3">
    <source>
        <dbReference type="ARBA" id="ARBA00022989"/>
    </source>
</evidence>
<keyword evidence="4 5" id="KW-0472">Membrane</keyword>
<feature type="transmembrane region" description="Helical" evidence="5">
    <location>
        <begin position="48"/>
        <end position="67"/>
    </location>
</feature>